<evidence type="ECO:0000256" key="1">
    <source>
        <dbReference type="ARBA" id="ARBA00022614"/>
    </source>
</evidence>
<reference evidence="4" key="1">
    <citation type="submission" date="2016-11" db="UniProtKB">
        <authorList>
            <consortium name="WormBaseParasite"/>
        </authorList>
    </citation>
    <scope>IDENTIFICATION</scope>
</reference>
<name>A0A1I8HF22_9PLAT</name>
<dbReference type="PANTHER" id="PTHR45617">
    <property type="entry name" value="LEUCINE RICH REPEAT FAMILY PROTEIN"/>
    <property type="match status" value="1"/>
</dbReference>
<dbReference type="Gene3D" id="3.80.10.10">
    <property type="entry name" value="Ribonuclease Inhibitor"/>
    <property type="match status" value="3"/>
</dbReference>
<dbReference type="InterPro" id="IPR001611">
    <property type="entry name" value="Leu-rich_rpt"/>
</dbReference>
<keyword evidence="1" id="KW-0433">Leucine-rich repeat</keyword>
<dbReference type="Pfam" id="PF13855">
    <property type="entry name" value="LRR_8"/>
    <property type="match status" value="2"/>
</dbReference>
<dbReference type="WBParaSite" id="maker-uti_cns_0005934-snap-gene-0.8-mRNA-1">
    <property type="protein sequence ID" value="maker-uti_cns_0005934-snap-gene-0.8-mRNA-1"/>
    <property type="gene ID" value="maker-uti_cns_0005934-snap-gene-0.8"/>
</dbReference>
<keyword evidence="3" id="KW-1185">Reference proteome</keyword>
<keyword evidence="2" id="KW-0677">Repeat</keyword>
<dbReference type="SUPFAM" id="SSF52058">
    <property type="entry name" value="L domain-like"/>
    <property type="match status" value="1"/>
</dbReference>
<dbReference type="InterPro" id="IPR032675">
    <property type="entry name" value="LRR_dom_sf"/>
</dbReference>
<dbReference type="Proteomes" id="UP000095280">
    <property type="component" value="Unplaced"/>
</dbReference>
<dbReference type="PRINTS" id="PR00019">
    <property type="entry name" value="LEURICHRPT"/>
</dbReference>
<evidence type="ECO:0000256" key="2">
    <source>
        <dbReference type="ARBA" id="ARBA00022737"/>
    </source>
</evidence>
<organism evidence="3 4">
    <name type="scientific">Macrostomum lignano</name>
    <dbReference type="NCBI Taxonomy" id="282301"/>
    <lineage>
        <taxon>Eukaryota</taxon>
        <taxon>Metazoa</taxon>
        <taxon>Spiralia</taxon>
        <taxon>Lophotrochozoa</taxon>
        <taxon>Platyhelminthes</taxon>
        <taxon>Rhabditophora</taxon>
        <taxon>Macrostomorpha</taxon>
        <taxon>Macrostomida</taxon>
        <taxon>Macrostomidae</taxon>
        <taxon>Macrostomum</taxon>
    </lineage>
</organism>
<evidence type="ECO:0000313" key="4">
    <source>
        <dbReference type="WBParaSite" id="maker-uti_cns_0005934-snap-gene-0.8-mRNA-1"/>
    </source>
</evidence>
<dbReference type="Pfam" id="PF00560">
    <property type="entry name" value="LRR_1"/>
    <property type="match status" value="2"/>
</dbReference>
<sequence length="465" mass="53728">AFENLKYSYNASGRLNKVTYLYDMMDNDNIDFSLVFGHQEFNESENKQNLSKQVPWGVGLSYLDLSFNKLNEIPYSLSLLGNLQTVNLSHNRISGLYRDWICWRPPVQNGTGKNRHCYWFRASAQTLKVLDLSYNRIELIGEIQPWYNVQLAELHLQGNQITTINPEAFAKSRLKGSLVVLNLDYNKLMYFLLSSLERLEEISIQHNQLGNVENDSLPRSSQLHRVKLANNCITAIETGAFNNLKMLDFIDLSHNQLLHIYYDSMTMTKRTTLGSRVVLYAKNQQNNLVCDCGSVYMKTFEEEENSPWAEHSEYHYPRIPDEEMDSNCTFFDPDRGKVNLSLREAKQQSVQFLCNFEGKKKHKLPSKNCTDPTKCWVYCMAGCSCYHNEDWTFFDLQCQNKSLSLSQLVIDYPVKKIDMSDIHGVDSLRHISSGTFKWKPQSFSAQLEFLKLSNSGIVYIENGAF</sequence>
<accession>A0A1I8HF22</accession>
<dbReference type="PROSITE" id="PS51450">
    <property type="entry name" value="LRR"/>
    <property type="match status" value="3"/>
</dbReference>
<dbReference type="PANTHER" id="PTHR45617:SF169">
    <property type="entry name" value="LRRCT DOMAIN-CONTAINING PROTEIN"/>
    <property type="match status" value="1"/>
</dbReference>
<dbReference type="SMART" id="SM00369">
    <property type="entry name" value="LRR_TYP"/>
    <property type="match status" value="5"/>
</dbReference>
<evidence type="ECO:0000313" key="3">
    <source>
        <dbReference type="Proteomes" id="UP000095280"/>
    </source>
</evidence>
<dbReference type="InterPro" id="IPR003591">
    <property type="entry name" value="Leu-rich_rpt_typical-subtyp"/>
</dbReference>
<protein>
    <submittedName>
        <fullName evidence="4">CHAD domain-containing protein</fullName>
    </submittedName>
</protein>
<proteinExistence type="predicted"/>
<dbReference type="AlphaFoldDB" id="A0A1I8HF22"/>